<feature type="domain" description="Creatinase N-terminal" evidence="2">
    <location>
        <begin position="5"/>
        <end position="152"/>
    </location>
</feature>
<gene>
    <name evidence="3" type="ORF">FAZ98_30235</name>
</gene>
<dbReference type="Gene3D" id="3.90.230.10">
    <property type="entry name" value="Creatinase/methionine aminopeptidase superfamily"/>
    <property type="match status" value="1"/>
</dbReference>
<reference evidence="3 4" key="1">
    <citation type="submission" date="2019-12" db="EMBL/GenBank/DDBJ databases">
        <title>Paraburkholderia acidiphila 7Q-K02 sp. nov and Paraburkholderia acidisoli DHF22 sp. nov., two strains isolated from forest soil.</title>
        <authorList>
            <person name="Gao Z."/>
            <person name="Qiu L."/>
        </authorList>
    </citation>
    <scope>NUCLEOTIDE SEQUENCE [LARGE SCALE GENOMIC DNA]</scope>
    <source>
        <strain evidence="3 4">DHF22</strain>
    </source>
</reference>
<dbReference type="RefSeq" id="WP_158957213.1">
    <property type="nucleotide sequence ID" value="NZ_CP046916.1"/>
</dbReference>
<feature type="domain" description="Peptidase M24" evidence="1">
    <location>
        <begin position="160"/>
        <end position="360"/>
    </location>
</feature>
<dbReference type="AlphaFoldDB" id="A0A7Z2JJD1"/>
<dbReference type="InterPro" id="IPR000587">
    <property type="entry name" value="Creatinase_N"/>
</dbReference>
<dbReference type="InterPro" id="IPR050659">
    <property type="entry name" value="Peptidase_M24B"/>
</dbReference>
<dbReference type="EMBL" id="CP046916">
    <property type="protein sequence ID" value="QGZ66098.1"/>
    <property type="molecule type" value="Genomic_DNA"/>
</dbReference>
<dbReference type="SUPFAM" id="SSF55920">
    <property type="entry name" value="Creatinase/aminopeptidase"/>
    <property type="match status" value="1"/>
</dbReference>
<evidence type="ECO:0000313" key="4">
    <source>
        <dbReference type="Proteomes" id="UP000433577"/>
    </source>
</evidence>
<dbReference type="Pfam" id="PF01321">
    <property type="entry name" value="Creatinase_N"/>
    <property type="match status" value="1"/>
</dbReference>
<evidence type="ECO:0000259" key="1">
    <source>
        <dbReference type="Pfam" id="PF00557"/>
    </source>
</evidence>
<dbReference type="InterPro" id="IPR036005">
    <property type="entry name" value="Creatinase/aminopeptidase-like"/>
</dbReference>
<organism evidence="3 4">
    <name type="scientific">Paraburkholderia acidisoli</name>
    <dbReference type="NCBI Taxonomy" id="2571748"/>
    <lineage>
        <taxon>Bacteria</taxon>
        <taxon>Pseudomonadati</taxon>
        <taxon>Pseudomonadota</taxon>
        <taxon>Betaproteobacteria</taxon>
        <taxon>Burkholderiales</taxon>
        <taxon>Burkholderiaceae</taxon>
        <taxon>Paraburkholderia</taxon>
    </lineage>
</organism>
<dbReference type="InterPro" id="IPR029149">
    <property type="entry name" value="Creatin/AminoP/Spt16_N"/>
</dbReference>
<keyword evidence="4" id="KW-1185">Reference proteome</keyword>
<evidence type="ECO:0000313" key="3">
    <source>
        <dbReference type="EMBL" id="QGZ66098.1"/>
    </source>
</evidence>
<dbReference type="Proteomes" id="UP000433577">
    <property type="component" value="Chromosome 4"/>
</dbReference>
<proteinExistence type="predicted"/>
<dbReference type="Gene3D" id="3.40.350.10">
    <property type="entry name" value="Creatinase/prolidase N-terminal domain"/>
    <property type="match status" value="1"/>
</dbReference>
<protein>
    <submittedName>
        <fullName evidence="3">M24 family metallopeptidase</fullName>
    </submittedName>
</protein>
<dbReference type="SUPFAM" id="SSF53092">
    <property type="entry name" value="Creatinase/prolidase N-terminal domain"/>
    <property type="match status" value="1"/>
</dbReference>
<dbReference type="PANTHER" id="PTHR46112:SF2">
    <property type="entry name" value="XAA-PRO AMINOPEPTIDASE P-RELATED"/>
    <property type="match status" value="1"/>
</dbReference>
<dbReference type="CDD" id="cd01066">
    <property type="entry name" value="APP_MetAP"/>
    <property type="match status" value="1"/>
</dbReference>
<name>A0A7Z2JJD1_9BURK</name>
<dbReference type="InterPro" id="IPR000994">
    <property type="entry name" value="Pept_M24"/>
</dbReference>
<dbReference type="KEGG" id="pacs:FAZ98_30235"/>
<dbReference type="Pfam" id="PF00557">
    <property type="entry name" value="Peptidase_M24"/>
    <property type="match status" value="1"/>
</dbReference>
<accession>A0A7Z2JJD1</accession>
<dbReference type="PANTHER" id="PTHR46112">
    <property type="entry name" value="AMINOPEPTIDASE"/>
    <property type="match status" value="1"/>
</dbReference>
<sequence>MLANLARARAVMTEQGLDAIVLAQPNNFVYATDFPVPSTFSFIDRPFLALLFRDPSIEPVAIVPGWDLPDFRRRSWMKKVIGYAEFRTDRDVDLMPNWRAALKACLTSLNGVVRVGVEERYLPKWILEALMEDVPGMTLVDSTAIVRSIRSVKTPEEIRRLHKAAEIMERAVEVMLASAEDGITERELGTIYATEVSRQGGENIANFVLGFGADSGFSHCIPGDRRLAPGDVIRFDLGARYMGYHADTAVSRFWRRAGDREQVLYAAMLDSQREAAAMLRPGVRVADIYRKAIEVARRSIPDFRMEHVGHGIGVEHHESPAFTASSNVALEADMVINVETLYLDPVCGGFGIEDTYLITESGADQWTHFDRAICLG</sequence>
<dbReference type="OrthoDB" id="9806388at2"/>
<evidence type="ECO:0000259" key="2">
    <source>
        <dbReference type="Pfam" id="PF01321"/>
    </source>
</evidence>